<sequence>MDARWYFDFISPFAYLQWPKVRALAERQAIAWRPLLFAGLLDHLEHKGPAEIPAKRLFTYRHVTWLARQRGVALRFPPAHPFNPLLALRLCVAANSTPTAIGAIFDWIWGQGRAADSLEAIAPLAATLGIADPAQALSDAAVKTTLRQNFDEAVAAQVFGVPTLSLDGQLFWGDDAFDFATAFLADPGLLSQAPFHDLTQLPIGSARR</sequence>
<reference evidence="4 5" key="1">
    <citation type="submission" date="2013-09" db="EMBL/GenBank/DDBJ databases">
        <title>Genome sequencing of Arenimonas oryziterrae.</title>
        <authorList>
            <person name="Chen F."/>
            <person name="Wang G."/>
        </authorList>
    </citation>
    <scope>NUCLEOTIDE SEQUENCE [LARGE SCALE GENOMIC DNA]</scope>
    <source>
        <strain evidence="4 5">YC6267</strain>
    </source>
</reference>
<comment type="caution">
    <text evidence="4">The sequence shown here is derived from an EMBL/GenBank/DDBJ whole genome shotgun (WGS) entry which is preliminary data.</text>
</comment>
<dbReference type="EMBL" id="AVCI01000013">
    <property type="protein sequence ID" value="KFN42271.1"/>
    <property type="molecule type" value="Genomic_DNA"/>
</dbReference>
<keyword evidence="1" id="KW-0413">Isomerase</keyword>
<name>A0A091ASC2_9GAMM</name>
<dbReference type="PIRSF" id="PIRSF006386">
    <property type="entry name" value="HCCAis_GSTk"/>
    <property type="match status" value="1"/>
</dbReference>
<dbReference type="Pfam" id="PF01323">
    <property type="entry name" value="DSBA"/>
    <property type="match status" value="1"/>
</dbReference>
<gene>
    <name evidence="4" type="ORF">N789_14400</name>
</gene>
<comment type="catalytic activity">
    <reaction evidence="1">
        <text>2-hydroxychromene-2-carboxylate = (3E)-4-(2-hydroxyphenyl)-2-oxobut-3-enoate</text>
        <dbReference type="Rhea" id="RHEA:27401"/>
        <dbReference type="ChEBI" id="CHEBI:59350"/>
        <dbReference type="ChEBI" id="CHEBI:59353"/>
        <dbReference type="EC" id="5.99.1.4"/>
    </reaction>
</comment>
<comment type="similarity">
    <text evidence="1">Belongs to the GST superfamily. NadH family.</text>
</comment>
<dbReference type="GO" id="GO:0004602">
    <property type="term" value="F:glutathione peroxidase activity"/>
    <property type="evidence" value="ECO:0007669"/>
    <property type="project" value="TreeGrafter"/>
</dbReference>
<dbReference type="InterPro" id="IPR001853">
    <property type="entry name" value="DSBA-like_thioredoxin_dom"/>
</dbReference>
<evidence type="ECO:0000313" key="5">
    <source>
        <dbReference type="Proteomes" id="UP000029385"/>
    </source>
</evidence>
<dbReference type="eggNOG" id="COG3917">
    <property type="taxonomic scope" value="Bacteria"/>
</dbReference>
<dbReference type="PATRIC" id="fig|1121015.4.peg.2344"/>
<evidence type="ECO:0000256" key="2">
    <source>
        <dbReference type="PIRSR" id="PIRSR006386-1"/>
    </source>
</evidence>
<dbReference type="GO" id="GO:0006749">
    <property type="term" value="P:glutathione metabolic process"/>
    <property type="evidence" value="ECO:0007669"/>
    <property type="project" value="TreeGrafter"/>
</dbReference>
<dbReference type="InterPro" id="IPR014440">
    <property type="entry name" value="HCCAis_GSTk"/>
</dbReference>
<proteinExistence type="inferred from homology"/>
<dbReference type="InterPro" id="IPR044087">
    <property type="entry name" value="NahD-like"/>
</dbReference>
<protein>
    <recommendedName>
        <fullName evidence="1">2-hydroxychromene-2-carboxylate isomerase</fullName>
        <ecNumber evidence="1">5.99.1.4</ecNumber>
    </recommendedName>
</protein>
<dbReference type="InterPro" id="IPR036249">
    <property type="entry name" value="Thioredoxin-like_sf"/>
</dbReference>
<dbReference type="STRING" id="1121015.GCA_000420545_01702"/>
<dbReference type="SUPFAM" id="SSF52833">
    <property type="entry name" value="Thioredoxin-like"/>
    <property type="match status" value="1"/>
</dbReference>
<organism evidence="4 5">
    <name type="scientific">Arenimonas oryziterrae DSM 21050 = YC6267</name>
    <dbReference type="NCBI Taxonomy" id="1121015"/>
    <lineage>
        <taxon>Bacteria</taxon>
        <taxon>Pseudomonadati</taxon>
        <taxon>Pseudomonadota</taxon>
        <taxon>Gammaproteobacteria</taxon>
        <taxon>Lysobacterales</taxon>
        <taxon>Lysobacteraceae</taxon>
        <taxon>Arenimonas</taxon>
    </lineage>
</organism>
<feature type="active site" description="Nucleophile" evidence="2">
    <location>
        <position position="11"/>
    </location>
</feature>
<evidence type="ECO:0000256" key="1">
    <source>
        <dbReference type="PIRNR" id="PIRNR006386"/>
    </source>
</evidence>
<dbReference type="EC" id="5.99.1.4" evidence="1"/>
<dbReference type="GO" id="GO:1901170">
    <property type="term" value="P:naphthalene catabolic process"/>
    <property type="evidence" value="ECO:0007669"/>
    <property type="project" value="InterPro"/>
</dbReference>
<dbReference type="PANTHER" id="PTHR42943:SF2">
    <property type="entry name" value="GLUTATHIONE S-TRANSFERASE KAPPA 1"/>
    <property type="match status" value="1"/>
</dbReference>
<dbReference type="InterPro" id="IPR051924">
    <property type="entry name" value="GST_Kappa/NadH"/>
</dbReference>
<dbReference type="RefSeq" id="WP_022969324.1">
    <property type="nucleotide sequence ID" value="NZ_ATVD01000003.1"/>
</dbReference>
<keyword evidence="5" id="KW-1185">Reference proteome</keyword>
<dbReference type="PANTHER" id="PTHR42943">
    <property type="entry name" value="GLUTATHIONE S-TRANSFERASE KAPPA"/>
    <property type="match status" value="1"/>
</dbReference>
<dbReference type="CDD" id="cd03022">
    <property type="entry name" value="DsbA_HCCA_Iso"/>
    <property type="match status" value="1"/>
</dbReference>
<dbReference type="GO" id="GO:0018845">
    <property type="term" value="F:2-hydroxychromene-2-carboxylate isomerase activity"/>
    <property type="evidence" value="ECO:0007669"/>
    <property type="project" value="UniProtKB-UniRule"/>
</dbReference>
<evidence type="ECO:0000259" key="3">
    <source>
        <dbReference type="Pfam" id="PF01323"/>
    </source>
</evidence>
<accession>A0A091ASC2</accession>
<feature type="domain" description="DSBA-like thioredoxin" evidence="3">
    <location>
        <begin position="6"/>
        <end position="181"/>
    </location>
</feature>
<dbReference type="OrthoDB" id="5244108at2"/>
<dbReference type="GO" id="GO:0004364">
    <property type="term" value="F:glutathione transferase activity"/>
    <property type="evidence" value="ECO:0007669"/>
    <property type="project" value="TreeGrafter"/>
</dbReference>
<dbReference type="Gene3D" id="3.40.30.10">
    <property type="entry name" value="Glutaredoxin"/>
    <property type="match status" value="1"/>
</dbReference>
<dbReference type="AlphaFoldDB" id="A0A091ASC2"/>
<dbReference type="Proteomes" id="UP000029385">
    <property type="component" value="Unassembled WGS sequence"/>
</dbReference>
<evidence type="ECO:0000313" key="4">
    <source>
        <dbReference type="EMBL" id="KFN42271.1"/>
    </source>
</evidence>